<dbReference type="Proteomes" id="UP000652013">
    <property type="component" value="Unassembled WGS sequence"/>
</dbReference>
<keyword evidence="2" id="KW-0472">Membrane</keyword>
<evidence type="ECO:0000313" key="5">
    <source>
        <dbReference type="EMBL" id="GIJ04436.1"/>
    </source>
</evidence>
<dbReference type="PANTHER" id="PTHR30373">
    <property type="entry name" value="UPF0603 PROTEIN YGCG"/>
    <property type="match status" value="1"/>
</dbReference>
<reference evidence="5" key="1">
    <citation type="submission" date="2021-01" db="EMBL/GenBank/DDBJ databases">
        <title>Whole genome shotgun sequence of Spirilliplanes yamanashiensis NBRC 15828.</title>
        <authorList>
            <person name="Komaki H."/>
            <person name="Tamura T."/>
        </authorList>
    </citation>
    <scope>NUCLEOTIDE SEQUENCE</scope>
    <source>
        <strain evidence="5">NBRC 15828</strain>
    </source>
</reference>
<feature type="region of interest" description="Disordered" evidence="1">
    <location>
        <begin position="238"/>
        <end position="296"/>
    </location>
</feature>
<organism evidence="5 6">
    <name type="scientific">Spirilliplanes yamanashiensis</name>
    <dbReference type="NCBI Taxonomy" id="42233"/>
    <lineage>
        <taxon>Bacteria</taxon>
        <taxon>Bacillati</taxon>
        <taxon>Actinomycetota</taxon>
        <taxon>Actinomycetes</taxon>
        <taxon>Micromonosporales</taxon>
        <taxon>Micromonosporaceae</taxon>
        <taxon>Spirilliplanes</taxon>
    </lineage>
</organism>
<protein>
    <recommendedName>
        <fullName evidence="4">TPM domain-containing protein</fullName>
    </recommendedName>
</protein>
<feature type="compositionally biased region" description="Gly residues" evidence="1">
    <location>
        <begin position="280"/>
        <end position="296"/>
    </location>
</feature>
<keyword evidence="2" id="KW-1133">Transmembrane helix</keyword>
<dbReference type="AlphaFoldDB" id="A0A8J4DK19"/>
<evidence type="ECO:0000313" key="6">
    <source>
        <dbReference type="Proteomes" id="UP000652013"/>
    </source>
</evidence>
<keyword evidence="6" id="KW-1185">Reference proteome</keyword>
<dbReference type="InterPro" id="IPR007621">
    <property type="entry name" value="TPM_dom"/>
</dbReference>
<evidence type="ECO:0000259" key="4">
    <source>
        <dbReference type="Pfam" id="PF04536"/>
    </source>
</evidence>
<evidence type="ECO:0000256" key="2">
    <source>
        <dbReference type="SAM" id="Phobius"/>
    </source>
</evidence>
<accession>A0A8J4DK19</accession>
<comment type="caution">
    <text evidence="5">The sequence shown here is derived from an EMBL/GenBank/DDBJ whole genome shotgun (WGS) entry which is preliminary data.</text>
</comment>
<dbReference type="Gene3D" id="3.10.310.50">
    <property type="match status" value="1"/>
</dbReference>
<keyword evidence="3" id="KW-0732">Signal</keyword>
<name>A0A8J4DK19_9ACTN</name>
<dbReference type="PANTHER" id="PTHR30373:SF2">
    <property type="entry name" value="UPF0603 PROTEIN YGCG"/>
    <property type="match status" value="1"/>
</dbReference>
<feature type="transmembrane region" description="Helical" evidence="2">
    <location>
        <begin position="212"/>
        <end position="234"/>
    </location>
</feature>
<proteinExistence type="predicted"/>
<evidence type="ECO:0000256" key="1">
    <source>
        <dbReference type="SAM" id="MobiDB-lite"/>
    </source>
</evidence>
<gene>
    <name evidence="5" type="ORF">Sya03_37880</name>
</gene>
<evidence type="ECO:0000256" key="3">
    <source>
        <dbReference type="SAM" id="SignalP"/>
    </source>
</evidence>
<keyword evidence="2" id="KW-0812">Transmembrane</keyword>
<sequence>MSAAVLAAVALTLAVAVPAAAAPAYPRAQGRCVDQAGVLGGALCARVTAILLRDEKATTDEIAVAVVPSTGEAAIEAWSTGLFNAWGVGKRDRDNGVLLVVAVDDRRVRLETGRGLARRLPDAEAARIVDDVVTPAFRRGDRAAGILAGLDEVRRALGHDVPRAARLTALAAQAQAPTVAPVSDPVPAADVDGLVGGDYDDEPFDSGGSDSFGGAVLLVFLGVGALLLILVAAGRGGGGSGPHRHDGTAIAPTWSPVHHSTFTGSSGGGSSGSDSSGSGSSFGGGGSDGGGASGSW</sequence>
<dbReference type="EMBL" id="BOOY01000027">
    <property type="protein sequence ID" value="GIJ04436.1"/>
    <property type="molecule type" value="Genomic_DNA"/>
</dbReference>
<feature type="domain" description="TPM" evidence="4">
    <location>
        <begin position="33"/>
        <end position="155"/>
    </location>
</feature>
<feature type="chain" id="PRO_5035320611" description="TPM domain-containing protein" evidence="3">
    <location>
        <begin position="22"/>
        <end position="296"/>
    </location>
</feature>
<feature type="signal peptide" evidence="3">
    <location>
        <begin position="1"/>
        <end position="21"/>
    </location>
</feature>
<dbReference type="Pfam" id="PF04536">
    <property type="entry name" value="TPM_phosphatase"/>
    <property type="match status" value="1"/>
</dbReference>